<keyword evidence="5 7" id="KW-0067">ATP-binding</keyword>
<keyword evidence="2 7" id="KW-0479">Metal-binding</keyword>
<feature type="binding site" evidence="7">
    <location>
        <position position="132"/>
    </location>
    <ligand>
        <name>Zn(2+)</name>
        <dbReference type="ChEBI" id="CHEBI:29105"/>
    </ligand>
</feature>
<evidence type="ECO:0000256" key="8">
    <source>
        <dbReference type="RuleBase" id="RU363037"/>
    </source>
</evidence>
<dbReference type="GO" id="GO:0004818">
    <property type="term" value="F:glutamate-tRNA ligase activity"/>
    <property type="evidence" value="ECO:0007669"/>
    <property type="project" value="TreeGrafter"/>
</dbReference>
<feature type="binding site" evidence="7">
    <location>
        <position position="214"/>
    </location>
    <ligand>
        <name>L-glutamate</name>
        <dbReference type="ChEBI" id="CHEBI:29985"/>
    </ligand>
</feature>
<feature type="domain" description="Glutamyl/glutaminyl-tRNA synthetase class Ib catalytic" evidence="9">
    <location>
        <begin position="6"/>
        <end position="279"/>
    </location>
</feature>
<feature type="binding site" evidence="7">
    <location>
        <position position="110"/>
    </location>
    <ligand>
        <name>Zn(2+)</name>
        <dbReference type="ChEBI" id="CHEBI:29105"/>
    </ligand>
</feature>
<feature type="short sequence motif" description="'KMSKS' region" evidence="7">
    <location>
        <begin position="252"/>
        <end position="256"/>
    </location>
</feature>
<feature type="binding site" evidence="7">
    <location>
        <position position="108"/>
    </location>
    <ligand>
        <name>Zn(2+)</name>
        <dbReference type="ChEBI" id="CHEBI:29105"/>
    </ligand>
</feature>
<dbReference type="GO" id="GO:0008270">
    <property type="term" value="F:zinc ion binding"/>
    <property type="evidence" value="ECO:0007669"/>
    <property type="project" value="UniProtKB-UniRule"/>
</dbReference>
<comment type="cofactor">
    <cofactor evidence="7">
        <name>Zn(2+)</name>
        <dbReference type="ChEBI" id="CHEBI:29105"/>
    </cofactor>
    <text evidence="7">Binds 1 zinc ion per subunit.</text>
</comment>
<reference evidence="11" key="1">
    <citation type="submission" date="2017-01" db="EMBL/GenBank/DDBJ databases">
        <authorList>
            <person name="Varghese N."/>
            <person name="Submissions S."/>
        </authorList>
    </citation>
    <scope>NUCLEOTIDE SEQUENCE [LARGE SCALE GENOMIC DNA]</scope>
    <source>
        <strain evidence="11">DSM 16176</strain>
    </source>
</reference>
<evidence type="ECO:0000256" key="7">
    <source>
        <dbReference type="HAMAP-Rule" id="MF_01428"/>
    </source>
</evidence>
<comment type="similarity">
    <text evidence="7">Belongs to the class-I aminoacyl-tRNA synthetase family. GluQ subfamily.</text>
</comment>
<evidence type="ECO:0000256" key="4">
    <source>
        <dbReference type="ARBA" id="ARBA00022833"/>
    </source>
</evidence>
<dbReference type="InterPro" id="IPR049940">
    <property type="entry name" value="GluQ/Sye"/>
</dbReference>
<evidence type="ECO:0000313" key="11">
    <source>
        <dbReference type="Proteomes" id="UP000186156"/>
    </source>
</evidence>
<evidence type="ECO:0000313" key="10">
    <source>
        <dbReference type="EMBL" id="SIS80793.1"/>
    </source>
</evidence>
<gene>
    <name evidence="7" type="primary">gluQ</name>
    <name evidence="10" type="ORF">SAMN05421799_104208</name>
</gene>
<protein>
    <recommendedName>
        <fullName evidence="7">Glutamyl-Q tRNA(Asp) synthetase</fullName>
        <shortName evidence="7">Glu-Q-RSs</shortName>
        <ecNumber evidence="7">6.1.1.-</ecNumber>
    </recommendedName>
</protein>
<dbReference type="HAMAP" id="MF_01428">
    <property type="entry name" value="Glu_Q_tRNA_synth"/>
    <property type="match status" value="1"/>
</dbReference>
<evidence type="ECO:0000256" key="6">
    <source>
        <dbReference type="ARBA" id="ARBA00023146"/>
    </source>
</evidence>
<dbReference type="GO" id="GO:0006424">
    <property type="term" value="P:glutamyl-tRNA aminoacylation"/>
    <property type="evidence" value="ECO:0007669"/>
    <property type="project" value="InterPro"/>
</dbReference>
<dbReference type="PRINTS" id="PR00987">
    <property type="entry name" value="TRNASYNTHGLU"/>
</dbReference>
<keyword evidence="4 7" id="KW-0862">Zinc</keyword>
<dbReference type="EC" id="6.1.1.-" evidence="7"/>
<keyword evidence="6 7" id="KW-0030">Aminoacyl-tRNA synthetase</keyword>
<name>A0A1N7M425_9BACL</name>
<keyword evidence="1 7" id="KW-0436">Ligase</keyword>
<evidence type="ECO:0000256" key="2">
    <source>
        <dbReference type="ARBA" id="ARBA00022723"/>
    </source>
</evidence>
<dbReference type="Proteomes" id="UP000186156">
    <property type="component" value="Unassembled WGS sequence"/>
</dbReference>
<comment type="function">
    <text evidence="7">Catalyzes the tRNA-independent activation of glutamate in presence of ATP and the subsequent transfer of glutamate onto a tRNA(Asp). Glutamate is transferred on the 2-amino-5-(4,5-dihydroxy-2-cyclopenten-1-yl) moiety of the queuosine in the wobble position of the QUC anticodon.</text>
</comment>
<dbReference type="InterPro" id="IPR022380">
    <property type="entry name" value="Glu-Q_tRNA(Asp)_Synthase"/>
</dbReference>
<dbReference type="EMBL" id="FTOO01000004">
    <property type="protein sequence ID" value="SIS80793.1"/>
    <property type="molecule type" value="Genomic_DNA"/>
</dbReference>
<feature type="binding site" evidence="7">
    <location>
        <position position="44"/>
    </location>
    <ligand>
        <name>L-glutamate</name>
        <dbReference type="ChEBI" id="CHEBI:29985"/>
    </ligand>
</feature>
<keyword evidence="11" id="KW-1185">Reference proteome</keyword>
<sequence>MTPSYRGRFAPSPTGYLHVGNAWVALLAWLDARRHHGAFVLRMEDLDEGRSRQAYRDAILEDLRWLGIDWDEGPDVGGPYAPYEQRMRGAWYEAALARLSEAGDVYPCFCARARVLSIASAPQGLFAEEPRYDGRCFRLSDAERAHLAASKSPSQRMHVSASATVTLEDRVLGRATARPAEGGDFVVRRADGVMAYHLAVVVDDHAMGITDVVRGADLFPSAFRQAYLAERLGFRTPRYAHVPLVVDQEGRRLAKRHGDLSLRALREAGVPSPRLVGLLLWLAGQTDRPEPVRPADAVSSLDLARVPREPVVWRDTYAGLIGANAP</sequence>
<dbReference type="STRING" id="252246.SAMN05421799_104208"/>
<dbReference type="InterPro" id="IPR000924">
    <property type="entry name" value="Glu/Gln-tRNA-synth"/>
</dbReference>
<dbReference type="SUPFAM" id="SSF52374">
    <property type="entry name" value="Nucleotidylyl transferase"/>
    <property type="match status" value="1"/>
</dbReference>
<feature type="binding site" evidence="7">
    <location>
        <begin position="8"/>
        <end position="12"/>
    </location>
    <ligand>
        <name>L-glutamate</name>
        <dbReference type="ChEBI" id="CHEBI:29985"/>
    </ligand>
</feature>
<feature type="binding site" evidence="7">
    <location>
        <position position="136"/>
    </location>
    <ligand>
        <name>Zn(2+)</name>
        <dbReference type="ChEBI" id="CHEBI:29105"/>
    </ligand>
</feature>
<dbReference type="GO" id="GO:0005524">
    <property type="term" value="F:ATP binding"/>
    <property type="evidence" value="ECO:0007669"/>
    <property type="project" value="UniProtKB-KW"/>
</dbReference>
<dbReference type="RefSeq" id="WP_076346367.1">
    <property type="nucleotide sequence ID" value="NZ_FTOO01000004.1"/>
</dbReference>
<proteinExistence type="inferred from homology"/>
<dbReference type="PANTHER" id="PTHR43311">
    <property type="entry name" value="GLUTAMATE--TRNA LIGASE"/>
    <property type="match status" value="1"/>
</dbReference>
<dbReference type="PROSITE" id="PS00178">
    <property type="entry name" value="AA_TRNA_LIGASE_I"/>
    <property type="match status" value="1"/>
</dbReference>
<dbReference type="AlphaFoldDB" id="A0A1N7M425"/>
<feature type="binding site" evidence="7">
    <location>
        <position position="255"/>
    </location>
    <ligand>
        <name>ATP</name>
        <dbReference type="ChEBI" id="CHEBI:30616"/>
    </ligand>
</feature>
<keyword evidence="8" id="KW-0648">Protein biosynthesis</keyword>
<organism evidence="10 11">
    <name type="scientific">Alicyclobacillus vulcanalis</name>
    <dbReference type="NCBI Taxonomy" id="252246"/>
    <lineage>
        <taxon>Bacteria</taxon>
        <taxon>Bacillati</taxon>
        <taxon>Bacillota</taxon>
        <taxon>Bacilli</taxon>
        <taxon>Bacillales</taxon>
        <taxon>Alicyclobacillaceae</taxon>
        <taxon>Alicyclobacillus</taxon>
    </lineage>
</organism>
<dbReference type="GO" id="GO:0005829">
    <property type="term" value="C:cytosol"/>
    <property type="evidence" value="ECO:0007669"/>
    <property type="project" value="TreeGrafter"/>
</dbReference>
<dbReference type="InterPro" id="IPR001412">
    <property type="entry name" value="aa-tRNA-synth_I_CS"/>
</dbReference>
<feature type="short sequence motif" description="'HIGH' region" evidence="7">
    <location>
        <begin position="11"/>
        <end position="21"/>
    </location>
</feature>
<evidence type="ECO:0000256" key="3">
    <source>
        <dbReference type="ARBA" id="ARBA00022741"/>
    </source>
</evidence>
<dbReference type="PANTHER" id="PTHR43311:SF1">
    <property type="entry name" value="GLUTAMYL-Q TRNA(ASP) SYNTHETASE"/>
    <property type="match status" value="1"/>
</dbReference>
<keyword evidence="3 7" id="KW-0547">Nucleotide-binding</keyword>
<dbReference type="GO" id="GO:0006400">
    <property type="term" value="P:tRNA modification"/>
    <property type="evidence" value="ECO:0007669"/>
    <property type="project" value="InterPro"/>
</dbReference>
<feature type="binding site" evidence="7">
    <location>
        <position position="196"/>
    </location>
    <ligand>
        <name>L-glutamate</name>
        <dbReference type="ChEBI" id="CHEBI:29985"/>
    </ligand>
</feature>
<dbReference type="NCBIfam" id="NF004315">
    <property type="entry name" value="PRK05710.1-4"/>
    <property type="match status" value="1"/>
</dbReference>
<dbReference type="Gene3D" id="3.40.50.620">
    <property type="entry name" value="HUPs"/>
    <property type="match status" value="1"/>
</dbReference>
<accession>A0A1N7M425</accession>
<dbReference type="OrthoDB" id="9807503at2"/>
<evidence type="ECO:0000256" key="1">
    <source>
        <dbReference type="ARBA" id="ARBA00022598"/>
    </source>
</evidence>
<evidence type="ECO:0000256" key="5">
    <source>
        <dbReference type="ARBA" id="ARBA00022840"/>
    </source>
</evidence>
<dbReference type="Pfam" id="PF00749">
    <property type="entry name" value="tRNA-synt_1c"/>
    <property type="match status" value="1"/>
</dbReference>
<evidence type="ECO:0000259" key="9">
    <source>
        <dbReference type="Pfam" id="PF00749"/>
    </source>
</evidence>
<dbReference type="InterPro" id="IPR014729">
    <property type="entry name" value="Rossmann-like_a/b/a_fold"/>
</dbReference>
<dbReference type="InterPro" id="IPR020058">
    <property type="entry name" value="Glu/Gln-tRNA-synth_Ib_cat-dom"/>
</dbReference>